<evidence type="ECO:0000256" key="2">
    <source>
        <dbReference type="ARBA" id="ARBA00022448"/>
    </source>
</evidence>
<dbReference type="SUPFAM" id="SSF52540">
    <property type="entry name" value="P-loop containing nucleoside triphosphate hydrolases"/>
    <property type="match status" value="1"/>
</dbReference>
<feature type="region of interest" description="Disordered" evidence="5">
    <location>
        <begin position="31"/>
        <end position="83"/>
    </location>
</feature>
<dbReference type="Pfam" id="PF00005">
    <property type="entry name" value="ABC_tran"/>
    <property type="match status" value="1"/>
</dbReference>
<comment type="similarity">
    <text evidence="1">Belongs to the ABC transporter superfamily.</text>
</comment>
<evidence type="ECO:0000259" key="6">
    <source>
        <dbReference type="PROSITE" id="PS50893"/>
    </source>
</evidence>
<organism evidence="7 8">
    <name type="scientific">Streptomyces zagrosensis</name>
    <dbReference type="NCBI Taxonomy" id="1042984"/>
    <lineage>
        <taxon>Bacteria</taxon>
        <taxon>Bacillati</taxon>
        <taxon>Actinomycetota</taxon>
        <taxon>Actinomycetes</taxon>
        <taxon>Kitasatosporales</taxon>
        <taxon>Streptomycetaceae</taxon>
        <taxon>Streptomyces</taxon>
    </lineage>
</organism>
<gene>
    <name evidence="7" type="ORF">FHS42_000090</name>
</gene>
<feature type="compositionally biased region" description="Basic and acidic residues" evidence="5">
    <location>
        <begin position="44"/>
        <end position="60"/>
    </location>
</feature>
<sequence>MTQAIAKNGRHSGQDQREIIAEVGVASERGGGAAGVISNAAERPTTEHAERAEQTEHTEQAAHAVHPEPAAYAAKSSDEEREPVITVRGARASLGSRPVLRGVDLTVRRGEVVALLGANGSGKSTMIRAVVGQVPLNSGELELFGIPRRRFRQWARVGYMPQRTTAASGVPATVREVVSSGRLARTKLRWPGRDDRAAVDRALELVGMADRAKDSVNALSGGQHQRVLIARALAGEPELLIMDEPMAGVDLASQQVLADALRQQVAEGTTVLLVLHELGPLEPLIDRAVVLRDGCVVHDGPPPQAVGQHALPGHDHIHPHAAYAAEPIRTGLLT</sequence>
<dbReference type="InterPro" id="IPR003439">
    <property type="entry name" value="ABC_transporter-like_ATP-bd"/>
</dbReference>
<dbReference type="EC" id="3.6.3.-" evidence="7"/>
<dbReference type="GO" id="GO:0016887">
    <property type="term" value="F:ATP hydrolysis activity"/>
    <property type="evidence" value="ECO:0007669"/>
    <property type="project" value="InterPro"/>
</dbReference>
<dbReference type="PANTHER" id="PTHR42734">
    <property type="entry name" value="METAL TRANSPORT SYSTEM ATP-BINDING PROTEIN TM_0124-RELATED"/>
    <property type="match status" value="1"/>
</dbReference>
<dbReference type="InterPro" id="IPR003593">
    <property type="entry name" value="AAA+_ATPase"/>
</dbReference>
<keyword evidence="3" id="KW-0547">Nucleotide-binding</keyword>
<keyword evidence="2" id="KW-0813">Transport</keyword>
<dbReference type="InterPro" id="IPR027417">
    <property type="entry name" value="P-loop_NTPase"/>
</dbReference>
<keyword evidence="7" id="KW-0378">Hydrolase</keyword>
<evidence type="ECO:0000256" key="4">
    <source>
        <dbReference type="ARBA" id="ARBA00022840"/>
    </source>
</evidence>
<dbReference type="PROSITE" id="PS50893">
    <property type="entry name" value="ABC_TRANSPORTER_2"/>
    <property type="match status" value="1"/>
</dbReference>
<dbReference type="CDD" id="cd03235">
    <property type="entry name" value="ABC_Metallic_Cations"/>
    <property type="match status" value="1"/>
</dbReference>
<evidence type="ECO:0000256" key="3">
    <source>
        <dbReference type="ARBA" id="ARBA00022741"/>
    </source>
</evidence>
<feature type="domain" description="ABC transporter" evidence="6">
    <location>
        <begin position="85"/>
        <end position="318"/>
    </location>
</feature>
<evidence type="ECO:0000313" key="7">
    <source>
        <dbReference type="EMBL" id="MBB5933072.1"/>
    </source>
</evidence>
<protein>
    <submittedName>
        <fullName evidence="7">Zinc transport system ATP-binding protein</fullName>
        <ecNumber evidence="7">3.6.3.-</ecNumber>
    </submittedName>
</protein>
<comment type="caution">
    <text evidence="7">The sequence shown here is derived from an EMBL/GenBank/DDBJ whole genome shotgun (WGS) entry which is preliminary data.</text>
</comment>
<name>A0A7W9Q5A1_9ACTN</name>
<evidence type="ECO:0000313" key="8">
    <source>
        <dbReference type="Proteomes" id="UP000588098"/>
    </source>
</evidence>
<keyword evidence="4 7" id="KW-0067">ATP-binding</keyword>
<dbReference type="SMART" id="SM00382">
    <property type="entry name" value="AAA"/>
    <property type="match status" value="1"/>
</dbReference>
<reference evidence="7 8" key="1">
    <citation type="submission" date="2020-08" db="EMBL/GenBank/DDBJ databases">
        <title>Genomic Encyclopedia of Type Strains, Phase III (KMG-III): the genomes of soil and plant-associated and newly described type strains.</title>
        <authorList>
            <person name="Whitman W."/>
        </authorList>
    </citation>
    <scope>NUCLEOTIDE SEQUENCE [LARGE SCALE GENOMIC DNA]</scope>
    <source>
        <strain evidence="7 8">CECT 8305</strain>
    </source>
</reference>
<dbReference type="Proteomes" id="UP000588098">
    <property type="component" value="Unassembled WGS sequence"/>
</dbReference>
<dbReference type="AlphaFoldDB" id="A0A7W9Q5A1"/>
<dbReference type="InterPro" id="IPR050153">
    <property type="entry name" value="Metal_Ion_Import_ABC"/>
</dbReference>
<evidence type="ECO:0000256" key="5">
    <source>
        <dbReference type="SAM" id="MobiDB-lite"/>
    </source>
</evidence>
<accession>A0A7W9Q5A1</accession>
<keyword evidence="8" id="KW-1185">Reference proteome</keyword>
<dbReference type="PANTHER" id="PTHR42734:SF5">
    <property type="entry name" value="IRON TRANSPORT SYSTEM ATP-BINDING PROTEIN HI_0361-RELATED"/>
    <property type="match status" value="1"/>
</dbReference>
<evidence type="ECO:0000256" key="1">
    <source>
        <dbReference type="ARBA" id="ARBA00005417"/>
    </source>
</evidence>
<dbReference type="Gene3D" id="3.40.50.300">
    <property type="entry name" value="P-loop containing nucleotide triphosphate hydrolases"/>
    <property type="match status" value="1"/>
</dbReference>
<proteinExistence type="inferred from homology"/>
<dbReference type="GO" id="GO:0005524">
    <property type="term" value="F:ATP binding"/>
    <property type="evidence" value="ECO:0007669"/>
    <property type="project" value="UniProtKB-KW"/>
</dbReference>
<dbReference type="EMBL" id="JACHJL010000001">
    <property type="protein sequence ID" value="MBB5933072.1"/>
    <property type="molecule type" value="Genomic_DNA"/>
</dbReference>